<dbReference type="Pfam" id="PF25057">
    <property type="entry name" value="CUT_N"/>
    <property type="match status" value="1"/>
</dbReference>
<keyword evidence="3" id="KW-1003">Cell membrane</keyword>
<dbReference type="PANTHER" id="PTHR22907">
    <property type="entry name" value="GH04558P"/>
    <property type="match status" value="1"/>
</dbReference>
<evidence type="ECO:0000313" key="11">
    <source>
        <dbReference type="EMBL" id="PAV57309.1"/>
    </source>
</evidence>
<accession>A0A2A2J6S5</accession>
<evidence type="ECO:0000256" key="4">
    <source>
        <dbReference type="ARBA" id="ARBA00022692"/>
    </source>
</evidence>
<dbReference type="SMART" id="SM00241">
    <property type="entry name" value="ZP"/>
    <property type="match status" value="1"/>
</dbReference>
<dbReference type="InterPro" id="IPR001507">
    <property type="entry name" value="ZP_dom"/>
</dbReference>
<evidence type="ECO:0000313" key="12">
    <source>
        <dbReference type="Proteomes" id="UP000218231"/>
    </source>
</evidence>
<dbReference type="PROSITE" id="PS51034">
    <property type="entry name" value="ZP_2"/>
    <property type="match status" value="1"/>
</dbReference>
<evidence type="ECO:0000256" key="1">
    <source>
        <dbReference type="ARBA" id="ARBA00004251"/>
    </source>
</evidence>
<organism evidence="11 12">
    <name type="scientific">Diploscapter pachys</name>
    <dbReference type="NCBI Taxonomy" id="2018661"/>
    <lineage>
        <taxon>Eukaryota</taxon>
        <taxon>Metazoa</taxon>
        <taxon>Ecdysozoa</taxon>
        <taxon>Nematoda</taxon>
        <taxon>Chromadorea</taxon>
        <taxon>Rhabditida</taxon>
        <taxon>Rhabditina</taxon>
        <taxon>Rhabditomorpha</taxon>
        <taxon>Rhabditoidea</taxon>
        <taxon>Rhabditidae</taxon>
        <taxon>Diploscapter</taxon>
    </lineage>
</organism>
<evidence type="ECO:0000256" key="7">
    <source>
        <dbReference type="ARBA" id="ARBA00023136"/>
    </source>
</evidence>
<feature type="domain" description="ZP" evidence="10">
    <location>
        <begin position="35"/>
        <end position="279"/>
    </location>
</feature>
<feature type="signal peptide" evidence="9">
    <location>
        <begin position="1"/>
        <end position="20"/>
    </location>
</feature>
<dbReference type="InterPro" id="IPR051962">
    <property type="entry name" value="Cuticlin"/>
</dbReference>
<comment type="caution">
    <text evidence="11">The sequence shown here is derived from an EMBL/GenBank/DDBJ whole genome shotgun (WGS) entry which is preliminary data.</text>
</comment>
<evidence type="ECO:0000256" key="5">
    <source>
        <dbReference type="ARBA" id="ARBA00022729"/>
    </source>
</evidence>
<sequence length="374" mass="42964">MKKHILKFVIFLTLRSFCYCTVDNDNELINDPILDCADNFIEVNFETKKPFLGLAFVQSHLEDPKCRSQPPDTQMQRSTGLRVYFSDCDMEKRASSSPRGLFINTTIVVAFHPDFLTKYDKVFMVQCFYMEMERKLYKKIDISMPPPMLHPKQVPMPVCRYEILDGTPTGPPVFHATVGQMVYHKWTCDSEQKDTFCMTVHSCFVDDGFGQSVQLLDEKGCALDKYLLSNLEYPSDLMAGREAHVYKYADKENMYFNCQISITIKQPGAEYCDVPICPDPPRRRRSHANDTDGVDSNETMLSEAPSTFVIPQDDIREVGWLERNFLMFGDNLCMSQWGTGILVFFNVALLSTSFILTFATIRNHLLSTKMSNFK</sequence>
<reference evidence="11 12" key="1">
    <citation type="journal article" date="2017" name="Curr. Biol.">
        <title>Genome architecture and evolution of a unichromosomal asexual nematode.</title>
        <authorList>
            <person name="Fradin H."/>
            <person name="Zegar C."/>
            <person name="Gutwein M."/>
            <person name="Lucas J."/>
            <person name="Kovtun M."/>
            <person name="Corcoran D."/>
            <person name="Baugh L.R."/>
            <person name="Kiontke K."/>
            <person name="Gunsalus K."/>
            <person name="Fitch D.H."/>
            <person name="Piano F."/>
        </authorList>
    </citation>
    <scope>NUCLEOTIDE SEQUENCE [LARGE SCALE GENOMIC DNA]</scope>
    <source>
        <strain evidence="11">PF1309</strain>
    </source>
</reference>
<feature type="chain" id="PRO_5012674618" description="ZP domain-containing protein" evidence="9">
    <location>
        <begin position="21"/>
        <end position="374"/>
    </location>
</feature>
<keyword evidence="5 9" id="KW-0732">Signal</keyword>
<comment type="subcellular location">
    <subcellularLocation>
        <location evidence="1">Cell membrane</location>
        <topology evidence="1">Single-pass type I membrane protein</topology>
    </subcellularLocation>
</comment>
<evidence type="ECO:0000259" key="10">
    <source>
        <dbReference type="PROSITE" id="PS51034"/>
    </source>
</evidence>
<dbReference type="Pfam" id="PF25301">
    <property type="entry name" value="CUT_C"/>
    <property type="match status" value="1"/>
</dbReference>
<feature type="transmembrane region" description="Helical" evidence="8">
    <location>
        <begin position="337"/>
        <end position="361"/>
    </location>
</feature>
<protein>
    <recommendedName>
        <fullName evidence="10">ZP domain-containing protein</fullName>
    </recommendedName>
</protein>
<dbReference type="Proteomes" id="UP000218231">
    <property type="component" value="Unassembled WGS sequence"/>
</dbReference>
<keyword evidence="4 8" id="KW-0812">Transmembrane</keyword>
<dbReference type="InterPro" id="IPR057475">
    <property type="entry name" value="CUT_C"/>
</dbReference>
<evidence type="ECO:0000256" key="8">
    <source>
        <dbReference type="SAM" id="Phobius"/>
    </source>
</evidence>
<keyword evidence="12" id="KW-1185">Reference proteome</keyword>
<dbReference type="EMBL" id="LIAE01010644">
    <property type="protein sequence ID" value="PAV57309.1"/>
    <property type="molecule type" value="Genomic_DNA"/>
</dbReference>
<dbReference type="AlphaFoldDB" id="A0A2A2J6S5"/>
<keyword evidence="7 8" id="KW-0472">Membrane</keyword>
<proteinExistence type="predicted"/>
<keyword evidence="2" id="KW-0193">Cuticle</keyword>
<evidence type="ECO:0000256" key="6">
    <source>
        <dbReference type="ARBA" id="ARBA00022989"/>
    </source>
</evidence>
<dbReference type="InterPro" id="IPR056953">
    <property type="entry name" value="CUT_N"/>
</dbReference>
<evidence type="ECO:0000256" key="9">
    <source>
        <dbReference type="SAM" id="SignalP"/>
    </source>
</evidence>
<evidence type="ECO:0000256" key="3">
    <source>
        <dbReference type="ARBA" id="ARBA00022475"/>
    </source>
</evidence>
<dbReference type="OrthoDB" id="6139674at2759"/>
<dbReference type="GO" id="GO:0005886">
    <property type="term" value="C:plasma membrane"/>
    <property type="evidence" value="ECO:0007669"/>
    <property type="project" value="UniProtKB-SubCell"/>
</dbReference>
<keyword evidence="6 8" id="KW-1133">Transmembrane helix</keyword>
<name>A0A2A2J6S5_9BILA</name>
<dbReference type="PANTHER" id="PTHR22907:SF11">
    <property type="entry name" value="CUTICLIN-5"/>
    <property type="match status" value="1"/>
</dbReference>
<evidence type="ECO:0000256" key="2">
    <source>
        <dbReference type="ARBA" id="ARBA00022460"/>
    </source>
</evidence>
<dbReference type="GO" id="GO:0042302">
    <property type="term" value="F:structural constituent of cuticle"/>
    <property type="evidence" value="ECO:0007669"/>
    <property type="project" value="UniProtKB-KW"/>
</dbReference>
<gene>
    <name evidence="11" type="ORF">WR25_20383</name>
</gene>
<dbReference type="STRING" id="2018661.A0A2A2J6S5"/>